<dbReference type="SUPFAM" id="SSF47473">
    <property type="entry name" value="EF-hand"/>
    <property type="match status" value="1"/>
</dbReference>
<feature type="chain" id="PRO_5016390069" description="EF-hand domain-containing protein" evidence="1">
    <location>
        <begin position="23"/>
        <end position="81"/>
    </location>
</feature>
<dbReference type="InterPro" id="IPR002048">
    <property type="entry name" value="EF_hand_dom"/>
</dbReference>
<name>A0A328AXI5_9CAUL</name>
<comment type="caution">
    <text evidence="3">The sequence shown here is derived from an EMBL/GenBank/DDBJ whole genome shotgun (WGS) entry which is preliminary data.</text>
</comment>
<dbReference type="Pfam" id="PF13202">
    <property type="entry name" value="EF-hand_5"/>
    <property type="match status" value="1"/>
</dbReference>
<keyword evidence="4" id="KW-1185">Reference proteome</keyword>
<evidence type="ECO:0000259" key="2">
    <source>
        <dbReference type="Pfam" id="PF13202"/>
    </source>
</evidence>
<sequence length="81" mass="8574">MNRFGSIAVAAALLAVAASAQAAEGRFIHPADTNHDDRIDKAEWVAYGLPAADFAKADADHDGKINGPEFVAYDQAHRKPG</sequence>
<protein>
    <recommendedName>
        <fullName evidence="2">EF-hand domain-containing protein</fullName>
    </recommendedName>
</protein>
<keyword evidence="1" id="KW-0732">Signal</keyword>
<dbReference type="EMBL" id="QFYP01000001">
    <property type="protein sequence ID" value="RAK58871.1"/>
    <property type="molecule type" value="Genomic_DNA"/>
</dbReference>
<dbReference type="AlphaFoldDB" id="A0A328AXI5"/>
<evidence type="ECO:0000313" key="3">
    <source>
        <dbReference type="EMBL" id="RAK58871.1"/>
    </source>
</evidence>
<dbReference type="Gene3D" id="1.10.238.10">
    <property type="entry name" value="EF-hand"/>
    <property type="match status" value="1"/>
</dbReference>
<dbReference type="GO" id="GO:0005509">
    <property type="term" value="F:calcium ion binding"/>
    <property type="evidence" value="ECO:0007669"/>
    <property type="project" value="InterPro"/>
</dbReference>
<dbReference type="InterPro" id="IPR011992">
    <property type="entry name" value="EF-hand-dom_pair"/>
</dbReference>
<reference evidence="4" key="1">
    <citation type="submission" date="2018-05" db="EMBL/GenBank/DDBJ databases">
        <authorList>
            <person name="Li X."/>
        </authorList>
    </citation>
    <scope>NUCLEOTIDE SEQUENCE [LARGE SCALE GENOMIC DNA]</scope>
    <source>
        <strain evidence="4">HKS-05</strain>
    </source>
</reference>
<proteinExistence type="predicted"/>
<dbReference type="InterPro" id="IPR018247">
    <property type="entry name" value="EF_Hand_1_Ca_BS"/>
</dbReference>
<feature type="domain" description="EF-hand" evidence="2">
    <location>
        <begin position="53"/>
        <end position="70"/>
    </location>
</feature>
<accession>A0A328AXI5</accession>
<dbReference type="PROSITE" id="PS00018">
    <property type="entry name" value="EF_HAND_1"/>
    <property type="match status" value="1"/>
</dbReference>
<gene>
    <name evidence="3" type="ORF">DJ021_03170</name>
</gene>
<evidence type="ECO:0000313" key="4">
    <source>
        <dbReference type="Proteomes" id="UP000249842"/>
    </source>
</evidence>
<dbReference type="Proteomes" id="UP000249842">
    <property type="component" value="Unassembled WGS sequence"/>
</dbReference>
<dbReference type="RefSeq" id="WP_111456164.1">
    <property type="nucleotide sequence ID" value="NZ_QFYP01000001.1"/>
</dbReference>
<organism evidence="3 4">
    <name type="scientific">Phenylobacterium hankyongense</name>
    <dbReference type="NCBI Taxonomy" id="1813876"/>
    <lineage>
        <taxon>Bacteria</taxon>
        <taxon>Pseudomonadati</taxon>
        <taxon>Pseudomonadota</taxon>
        <taxon>Alphaproteobacteria</taxon>
        <taxon>Caulobacterales</taxon>
        <taxon>Caulobacteraceae</taxon>
        <taxon>Phenylobacterium</taxon>
    </lineage>
</organism>
<evidence type="ECO:0000256" key="1">
    <source>
        <dbReference type="SAM" id="SignalP"/>
    </source>
</evidence>
<feature type="signal peptide" evidence="1">
    <location>
        <begin position="1"/>
        <end position="22"/>
    </location>
</feature>